<dbReference type="InterPro" id="IPR023198">
    <property type="entry name" value="PGP-like_dom2"/>
</dbReference>
<name>A0ABV9ED78_9ACTN</name>
<protein>
    <submittedName>
        <fullName evidence="1">HAD family hydrolase</fullName>
        <ecNumber evidence="1">3.-.-.-</ecNumber>
    </submittedName>
</protein>
<dbReference type="SFLD" id="SFLDS00003">
    <property type="entry name" value="Haloacid_Dehalogenase"/>
    <property type="match status" value="1"/>
</dbReference>
<evidence type="ECO:0000313" key="2">
    <source>
        <dbReference type="Proteomes" id="UP001595891"/>
    </source>
</evidence>
<dbReference type="InterPro" id="IPR036412">
    <property type="entry name" value="HAD-like_sf"/>
</dbReference>
<dbReference type="NCBIfam" id="TIGR01549">
    <property type="entry name" value="HAD-SF-IA-v1"/>
    <property type="match status" value="1"/>
</dbReference>
<dbReference type="InterPro" id="IPR023214">
    <property type="entry name" value="HAD_sf"/>
</dbReference>
<proteinExistence type="predicted"/>
<dbReference type="InterPro" id="IPR050155">
    <property type="entry name" value="HAD-like_hydrolase_sf"/>
</dbReference>
<dbReference type="NCBIfam" id="TIGR01509">
    <property type="entry name" value="HAD-SF-IA-v3"/>
    <property type="match status" value="1"/>
</dbReference>
<dbReference type="SFLD" id="SFLDG01135">
    <property type="entry name" value="C1.5.6:_HAD__Beta-PGM__Phospha"/>
    <property type="match status" value="1"/>
</dbReference>
<organism evidence="1 2">
    <name type="scientific">Sphaerisporangium corydalis</name>
    <dbReference type="NCBI Taxonomy" id="1441875"/>
    <lineage>
        <taxon>Bacteria</taxon>
        <taxon>Bacillati</taxon>
        <taxon>Actinomycetota</taxon>
        <taxon>Actinomycetes</taxon>
        <taxon>Streptosporangiales</taxon>
        <taxon>Streptosporangiaceae</taxon>
        <taxon>Sphaerisporangium</taxon>
    </lineage>
</organism>
<dbReference type="PRINTS" id="PR00413">
    <property type="entry name" value="HADHALOGNASE"/>
</dbReference>
<accession>A0ABV9ED78</accession>
<dbReference type="SUPFAM" id="SSF56784">
    <property type="entry name" value="HAD-like"/>
    <property type="match status" value="1"/>
</dbReference>
<gene>
    <name evidence="1" type="ORF">ACFO8L_10660</name>
</gene>
<dbReference type="PANTHER" id="PTHR43434">
    <property type="entry name" value="PHOSPHOGLYCOLATE PHOSPHATASE"/>
    <property type="match status" value="1"/>
</dbReference>
<sequence>MTHVAAFDLDGTLVDTPSAIVETFTAAFASMGAEPPDAPAIRATIGLPLEKAFSGLLGVPLDDDAVTLGVRRYQALFKELILPRAERLLFPGVVDGLTELRAQGYTLAVATSKFYASADALLTAAGLRGHFTMVVGADQVARPKPDPEMGLLIMRTLGVAPGRMVMVGDTTHDLLMARGAGIRSVAVTYGIHGLAELRTAGPTWVADTFGDVVRFIREGFSSAVSVGDVSFGDASAGDVSVGELSVSELSVSELSVSELSVSEFSIAEVSEAPSAPGLPKTLV</sequence>
<dbReference type="InterPro" id="IPR006439">
    <property type="entry name" value="HAD-SF_hydro_IA"/>
</dbReference>
<keyword evidence="1" id="KW-0378">Hydrolase</keyword>
<dbReference type="RefSeq" id="WP_262841460.1">
    <property type="nucleotide sequence ID" value="NZ_JANZYP010000005.1"/>
</dbReference>
<reference evidence="2" key="1">
    <citation type="journal article" date="2019" name="Int. J. Syst. Evol. Microbiol.">
        <title>The Global Catalogue of Microorganisms (GCM) 10K type strain sequencing project: providing services to taxonomists for standard genome sequencing and annotation.</title>
        <authorList>
            <consortium name="The Broad Institute Genomics Platform"/>
            <consortium name="The Broad Institute Genome Sequencing Center for Infectious Disease"/>
            <person name="Wu L."/>
            <person name="Ma J."/>
        </authorList>
    </citation>
    <scope>NUCLEOTIDE SEQUENCE [LARGE SCALE GENOMIC DNA]</scope>
    <source>
        <strain evidence="2">CCUG 49560</strain>
    </source>
</reference>
<dbReference type="SFLD" id="SFLDG01129">
    <property type="entry name" value="C1.5:_HAD__Beta-PGM__Phosphata"/>
    <property type="match status" value="1"/>
</dbReference>
<dbReference type="EC" id="3.-.-.-" evidence="1"/>
<dbReference type="Gene3D" id="3.40.50.1000">
    <property type="entry name" value="HAD superfamily/HAD-like"/>
    <property type="match status" value="1"/>
</dbReference>
<keyword evidence="2" id="KW-1185">Reference proteome</keyword>
<dbReference type="PANTHER" id="PTHR43434:SF24">
    <property type="entry name" value="HYDROLASE-RELATED"/>
    <property type="match status" value="1"/>
</dbReference>
<comment type="caution">
    <text evidence="1">The sequence shown here is derived from an EMBL/GenBank/DDBJ whole genome shotgun (WGS) entry which is preliminary data.</text>
</comment>
<dbReference type="InterPro" id="IPR041492">
    <property type="entry name" value="HAD_2"/>
</dbReference>
<dbReference type="EMBL" id="JBHSFN010000005">
    <property type="protein sequence ID" value="MFC4586537.1"/>
    <property type="molecule type" value="Genomic_DNA"/>
</dbReference>
<dbReference type="GO" id="GO:0016787">
    <property type="term" value="F:hydrolase activity"/>
    <property type="evidence" value="ECO:0007669"/>
    <property type="project" value="UniProtKB-KW"/>
</dbReference>
<dbReference type="Pfam" id="PF13419">
    <property type="entry name" value="HAD_2"/>
    <property type="match status" value="1"/>
</dbReference>
<dbReference type="Proteomes" id="UP001595891">
    <property type="component" value="Unassembled WGS sequence"/>
</dbReference>
<dbReference type="Gene3D" id="1.10.150.240">
    <property type="entry name" value="Putative phosphatase, domain 2"/>
    <property type="match status" value="1"/>
</dbReference>
<evidence type="ECO:0000313" key="1">
    <source>
        <dbReference type="EMBL" id="MFC4586537.1"/>
    </source>
</evidence>